<evidence type="ECO:0000313" key="3">
    <source>
        <dbReference type="Proteomes" id="UP000007486"/>
    </source>
</evidence>
<dbReference type="RefSeq" id="WP_013616997.1">
    <property type="nucleotide sequence ID" value="NC_015164.1"/>
</dbReference>
<evidence type="ECO:0000259" key="1">
    <source>
        <dbReference type="PROSITE" id="PS50106"/>
    </source>
</evidence>
<dbReference type="PROSITE" id="PS50106">
    <property type="entry name" value="PDZ"/>
    <property type="match status" value="1"/>
</dbReference>
<dbReference type="PANTHER" id="PTHR32060">
    <property type="entry name" value="TAIL-SPECIFIC PROTEASE"/>
    <property type="match status" value="1"/>
</dbReference>
<accession>F0R3X4</accession>
<dbReference type="GO" id="GO:0006508">
    <property type="term" value="P:proteolysis"/>
    <property type="evidence" value="ECO:0007669"/>
    <property type="project" value="InterPro"/>
</dbReference>
<dbReference type="InterPro" id="IPR001478">
    <property type="entry name" value="PDZ"/>
</dbReference>
<dbReference type="Gene3D" id="3.30.750.170">
    <property type="match status" value="1"/>
</dbReference>
<protein>
    <submittedName>
        <fullName evidence="2">Peptidase S41</fullName>
    </submittedName>
</protein>
<dbReference type="Gene3D" id="3.90.226.10">
    <property type="entry name" value="2-enoyl-CoA Hydratase, Chain A, domain 1"/>
    <property type="match status" value="1"/>
</dbReference>
<dbReference type="GO" id="GO:0004175">
    <property type="term" value="F:endopeptidase activity"/>
    <property type="evidence" value="ECO:0007669"/>
    <property type="project" value="TreeGrafter"/>
</dbReference>
<dbReference type="GO" id="GO:0007165">
    <property type="term" value="P:signal transduction"/>
    <property type="evidence" value="ECO:0007669"/>
    <property type="project" value="TreeGrafter"/>
</dbReference>
<dbReference type="OrthoDB" id="7168509at2"/>
<dbReference type="SUPFAM" id="SSF52096">
    <property type="entry name" value="ClpP/crotonase"/>
    <property type="match status" value="1"/>
</dbReference>
<dbReference type="PROSITE" id="PS51257">
    <property type="entry name" value="PROKAR_LIPOPROTEIN"/>
    <property type="match status" value="1"/>
</dbReference>
<dbReference type="GO" id="GO:0030288">
    <property type="term" value="C:outer membrane-bounded periplasmic space"/>
    <property type="evidence" value="ECO:0007669"/>
    <property type="project" value="TreeGrafter"/>
</dbReference>
<dbReference type="KEGG" id="bsa:Bacsa_0959"/>
<dbReference type="InterPro" id="IPR029045">
    <property type="entry name" value="ClpP/crotonase-like_dom_sf"/>
</dbReference>
<dbReference type="InterPro" id="IPR041489">
    <property type="entry name" value="PDZ_6"/>
</dbReference>
<dbReference type="Proteomes" id="UP000007486">
    <property type="component" value="Chromosome"/>
</dbReference>
<dbReference type="eggNOG" id="COG0793">
    <property type="taxonomic scope" value="Bacteria"/>
</dbReference>
<name>F0R3X4_PHOSB</name>
<dbReference type="GO" id="GO:0008236">
    <property type="term" value="F:serine-type peptidase activity"/>
    <property type="evidence" value="ECO:0007669"/>
    <property type="project" value="InterPro"/>
</dbReference>
<proteinExistence type="predicted"/>
<dbReference type="HOGENOM" id="CLU_031949_0_1_10"/>
<sequence length="498" mass="55699">MNKKILSMLFLLIGSSTWISCSDEEESIRQPDRQEAISTETYYANTFGKDIMSTYYYWNEDIALDLLLWNIETNGDPIGTVDRIRYHEGEKYIDKWTMMTDDMDSFTSSVDGVSTTYGWNLTVYLLSEDSNQCIGVVNYVSAGSPAEKAGLKRGDILLTLNGEDITTDNYTDLYYSTTLTSSLASYNEETNTIQASGKEAELSAVTMYEDPVLCDTVYEFNGKKVGYLAYTSFDLNAIPKLIEIGKKFKSEGIKELILDLRYNGGGYVITENVLASMFAPEANVKAGDVFEKEVYNDILTEVYRQEGISLETPFMTEYDYDAIDLHVSTKDANIGLERIYGITTGNTASASEALLGGLMPYMDVQLIGEASYGKYCTGLMLSGEDTYTDCPEEIKNWGIYVMVSIYQNAAGETPCMPDGMQPDIEAEDNPMLPYPLGDVNEPMLREALTQAGRQYEEKDVKSRSLSPLYPRIEVPQKAVFGKRILLPSASLRTNKTFQ</sequence>
<dbReference type="AlphaFoldDB" id="F0R3X4"/>
<dbReference type="Gene3D" id="2.30.42.10">
    <property type="match status" value="1"/>
</dbReference>
<gene>
    <name evidence="2" type="ordered locus">Bacsa_0959</name>
</gene>
<evidence type="ECO:0000313" key="2">
    <source>
        <dbReference type="EMBL" id="ADY35549.1"/>
    </source>
</evidence>
<dbReference type="PANTHER" id="PTHR32060:SF30">
    <property type="entry name" value="CARBOXY-TERMINAL PROCESSING PROTEASE CTPA"/>
    <property type="match status" value="1"/>
</dbReference>
<dbReference type="MEROPS" id="S41.012"/>
<reference evidence="2 3" key="1">
    <citation type="journal article" date="2011" name="Stand. Genomic Sci.">
        <title>Complete genome sequence of Bacteroides salanitronis type strain (BL78).</title>
        <authorList>
            <person name="Gronow S."/>
            <person name="Held B."/>
            <person name="Lucas S."/>
            <person name="Lapidus A."/>
            <person name="Del Rio T.G."/>
            <person name="Nolan M."/>
            <person name="Tice H."/>
            <person name="Deshpande S."/>
            <person name="Cheng J.F."/>
            <person name="Pitluck S."/>
            <person name="Liolios K."/>
            <person name="Pagani I."/>
            <person name="Ivanova N."/>
            <person name="Mavromatis K."/>
            <person name="Pati A."/>
            <person name="Tapia R."/>
            <person name="Han C."/>
            <person name="Goodwin L."/>
            <person name="Chen A."/>
            <person name="Palaniappan K."/>
            <person name="Land M."/>
            <person name="Hauser L."/>
            <person name="Chang Y.J."/>
            <person name="Jeffries C.D."/>
            <person name="Brambilla E.M."/>
            <person name="Rohde M."/>
            <person name="Goker M."/>
            <person name="Detter J.C."/>
            <person name="Woyke T."/>
            <person name="Bristow J."/>
            <person name="Markowitz V."/>
            <person name="Hugenholtz P."/>
            <person name="Kyrpides N.C."/>
            <person name="Klenk H.P."/>
            <person name="Eisen J.A."/>
        </authorList>
    </citation>
    <scope>NUCLEOTIDE SEQUENCE [LARGE SCALE GENOMIC DNA]</scope>
    <source>
        <strain evidence="2 3">DSM 18170</strain>
    </source>
</reference>
<dbReference type="CDD" id="cd07561">
    <property type="entry name" value="Peptidase_S41_CPP_like"/>
    <property type="match status" value="1"/>
</dbReference>
<feature type="domain" description="PDZ" evidence="1">
    <location>
        <begin position="136"/>
        <end position="165"/>
    </location>
</feature>
<dbReference type="InterPro" id="IPR036034">
    <property type="entry name" value="PDZ_sf"/>
</dbReference>
<dbReference type="SUPFAM" id="SSF50156">
    <property type="entry name" value="PDZ domain-like"/>
    <property type="match status" value="1"/>
</dbReference>
<dbReference type="EMBL" id="CP002530">
    <property type="protein sequence ID" value="ADY35549.1"/>
    <property type="molecule type" value="Genomic_DNA"/>
</dbReference>
<dbReference type="Pfam" id="PF17820">
    <property type="entry name" value="PDZ_6"/>
    <property type="match status" value="1"/>
</dbReference>
<keyword evidence="3" id="KW-1185">Reference proteome</keyword>
<dbReference type="Pfam" id="PF03572">
    <property type="entry name" value="Peptidase_S41"/>
    <property type="match status" value="1"/>
</dbReference>
<organism evidence="2 3">
    <name type="scientific">Phocaeicola salanitronis (strain DSM 18170 / JCM 13657 / CCUG 60908 / BL78)</name>
    <name type="common">Bacteroides salanitronis</name>
    <dbReference type="NCBI Taxonomy" id="667015"/>
    <lineage>
        <taxon>Bacteria</taxon>
        <taxon>Pseudomonadati</taxon>
        <taxon>Bacteroidota</taxon>
        <taxon>Bacteroidia</taxon>
        <taxon>Bacteroidales</taxon>
        <taxon>Bacteroidaceae</taxon>
        <taxon>Phocaeicola</taxon>
    </lineage>
</organism>
<dbReference type="InterPro" id="IPR005151">
    <property type="entry name" value="Tail-specific_protease"/>
</dbReference>
<dbReference type="STRING" id="667015.Bacsa_0959"/>
<dbReference type="SMART" id="SM00245">
    <property type="entry name" value="TSPc"/>
    <property type="match status" value="1"/>
</dbReference>